<reference evidence="3" key="1">
    <citation type="journal article" date="2019" name="Int. J. Syst. Evol. Microbiol.">
        <title>The Global Catalogue of Microorganisms (GCM) 10K type strain sequencing project: providing services to taxonomists for standard genome sequencing and annotation.</title>
        <authorList>
            <consortium name="The Broad Institute Genomics Platform"/>
            <consortium name="The Broad Institute Genome Sequencing Center for Infectious Disease"/>
            <person name="Wu L."/>
            <person name="Ma J."/>
        </authorList>
    </citation>
    <scope>NUCLEOTIDE SEQUENCE [LARGE SCALE GENOMIC DNA]</scope>
    <source>
        <strain evidence="3">KCTC 42498</strain>
    </source>
</reference>
<keyword evidence="1" id="KW-0732">Signal</keyword>
<accession>A0ABW5IS74</accession>
<gene>
    <name evidence="2" type="ORF">ACFSRY_18265</name>
</gene>
<dbReference type="PROSITE" id="PS51257">
    <property type="entry name" value="PROKAR_LIPOPROTEIN"/>
    <property type="match status" value="1"/>
</dbReference>
<feature type="signal peptide" evidence="1">
    <location>
        <begin position="1"/>
        <end position="20"/>
    </location>
</feature>
<feature type="chain" id="PRO_5047423429" description="Lipoprotein" evidence="1">
    <location>
        <begin position="21"/>
        <end position="230"/>
    </location>
</feature>
<evidence type="ECO:0008006" key="4">
    <source>
        <dbReference type="Google" id="ProtNLM"/>
    </source>
</evidence>
<dbReference type="Proteomes" id="UP001597544">
    <property type="component" value="Unassembled WGS sequence"/>
</dbReference>
<evidence type="ECO:0000256" key="1">
    <source>
        <dbReference type="SAM" id="SignalP"/>
    </source>
</evidence>
<protein>
    <recommendedName>
        <fullName evidence="4">Lipoprotein</fullName>
    </recommendedName>
</protein>
<dbReference type="EMBL" id="JBHULU010000022">
    <property type="protein sequence ID" value="MFD2515823.1"/>
    <property type="molecule type" value="Genomic_DNA"/>
</dbReference>
<name>A0ABW5IS74_9BACT</name>
<keyword evidence="3" id="KW-1185">Reference proteome</keyword>
<comment type="caution">
    <text evidence="2">The sequence shown here is derived from an EMBL/GenBank/DDBJ whole genome shotgun (WGS) entry which is preliminary data.</text>
</comment>
<evidence type="ECO:0000313" key="2">
    <source>
        <dbReference type="EMBL" id="MFD2515823.1"/>
    </source>
</evidence>
<organism evidence="2 3">
    <name type="scientific">Pontibacter locisalis</name>
    <dbReference type="NCBI Taxonomy" id="1719035"/>
    <lineage>
        <taxon>Bacteria</taxon>
        <taxon>Pseudomonadati</taxon>
        <taxon>Bacteroidota</taxon>
        <taxon>Cytophagia</taxon>
        <taxon>Cytophagales</taxon>
        <taxon>Hymenobacteraceae</taxon>
        <taxon>Pontibacter</taxon>
    </lineage>
</organism>
<proteinExistence type="predicted"/>
<dbReference type="RefSeq" id="WP_377511393.1">
    <property type="nucleotide sequence ID" value="NZ_JBHULU010000022.1"/>
</dbReference>
<sequence length="230" mass="25703">MKKLMNILLAGITGTAIIMACTNGTSTTASTTETTAMATEPMQTTQANQNQDARAMVKDWPETAKMAANNTMEKYGQPHGITPHMLVWHDTGPFKRTIVYKEEVQHDFPMPHKDVLEQFVNYQVPADKFDELAMYDGSVIAERTKGELSARCDKEGANILALNLADDIIKDKRTVDEARQFYADAIMQMLEGQAPAYMQSLQFSPPTQNVGFTDKTVMDMSKVKQLKQDK</sequence>
<evidence type="ECO:0000313" key="3">
    <source>
        <dbReference type="Proteomes" id="UP001597544"/>
    </source>
</evidence>